<dbReference type="PANTHER" id="PTHR42760:SF123">
    <property type="entry name" value="OXIDOREDUCTASE"/>
    <property type="match status" value="1"/>
</dbReference>
<gene>
    <name evidence="3" type="primary">cpnA</name>
    <name evidence="3" type="ordered locus">CNE_BB1p09410</name>
</gene>
<evidence type="ECO:0000256" key="2">
    <source>
        <dbReference type="SAM" id="MobiDB-lite"/>
    </source>
</evidence>
<keyword evidence="3" id="KW-0614">Plasmid</keyword>
<sequence>MGDMTVAGTHQDKTIIVTGAGSGIGRATARLLASQGATVFATDLSRDGLAETAGAAGCIRTVVHDVTEQQDWNRLFEQIGEEGGQLHGLVNNAGIMLAGSFERSSIKDLWRQYRVNVEGPFMGMQGALPLMRNRIRTHGGTAAIVNVSSIFGQIAGPRYAAYSASKGAILMLSKAAAVELASEGIRVNTVHPGPTATALGASHEPPRDAHGQPMTREQALAQWHSRIPMRRFGQADEVAATIAFLLSDAAAYVSGAEMVIDGAYTAC</sequence>
<evidence type="ECO:0000313" key="4">
    <source>
        <dbReference type="Proteomes" id="UP000006798"/>
    </source>
</evidence>
<geneLocation type="plasmid" evidence="3 4">
    <name>pBB1</name>
</geneLocation>
<keyword evidence="3" id="KW-0560">Oxidoreductase</keyword>
<dbReference type="FunFam" id="3.40.50.720:FF:000084">
    <property type="entry name" value="Short-chain dehydrogenase reductase"/>
    <property type="match status" value="1"/>
</dbReference>
<dbReference type="GO" id="GO:0055041">
    <property type="term" value="F:cyclopentanol dehydrogenase activity"/>
    <property type="evidence" value="ECO:0007669"/>
    <property type="project" value="UniProtKB-EC"/>
</dbReference>
<dbReference type="PRINTS" id="PR00081">
    <property type="entry name" value="GDHRDH"/>
</dbReference>
<dbReference type="KEGG" id="cnc:CNE_BB1p09410"/>
<dbReference type="Proteomes" id="UP000006798">
    <property type="component" value="Plasmid pBB1"/>
</dbReference>
<reference evidence="3 4" key="1">
    <citation type="journal article" date="2011" name="J. Bacteriol.">
        <title>Complete genome sequence of the type strain Cupriavidus necator N-1.</title>
        <authorList>
            <person name="Poehlein A."/>
            <person name="Kusian B."/>
            <person name="Friedrich B."/>
            <person name="Daniel R."/>
            <person name="Bowien B."/>
        </authorList>
    </citation>
    <scope>NUCLEOTIDE SEQUENCE [LARGE SCALE GENOMIC DNA]</scope>
    <source>
        <strain evidence="4">ATCC 43291 / DSM 13513 / CCUG 52238 / LMG 8453 / N-1</strain>
        <plasmid evidence="3 4">pBB1</plasmid>
    </source>
</reference>
<comment type="similarity">
    <text evidence="1">Belongs to the short-chain dehydrogenases/reductases (SDR) family.</text>
</comment>
<name>F8GUE9_CUPNN</name>
<dbReference type="EC" id="1.1.1.163" evidence="3"/>
<dbReference type="Pfam" id="PF13561">
    <property type="entry name" value="adh_short_C2"/>
    <property type="match status" value="1"/>
</dbReference>
<dbReference type="Gene3D" id="3.40.50.720">
    <property type="entry name" value="NAD(P)-binding Rossmann-like Domain"/>
    <property type="match status" value="1"/>
</dbReference>
<dbReference type="GO" id="GO:0030497">
    <property type="term" value="P:fatty acid elongation"/>
    <property type="evidence" value="ECO:0007669"/>
    <property type="project" value="TreeGrafter"/>
</dbReference>
<dbReference type="PRINTS" id="PR00080">
    <property type="entry name" value="SDRFAMILY"/>
</dbReference>
<dbReference type="EMBL" id="CP002879">
    <property type="protein sequence ID" value="AEI82353.1"/>
    <property type="molecule type" value="Genomic_DNA"/>
</dbReference>
<feature type="region of interest" description="Disordered" evidence="2">
    <location>
        <begin position="194"/>
        <end position="216"/>
    </location>
</feature>
<accession>F8GUE9</accession>
<dbReference type="InterPro" id="IPR002347">
    <property type="entry name" value="SDR_fam"/>
</dbReference>
<proteinExistence type="inferred from homology"/>
<evidence type="ECO:0000313" key="3">
    <source>
        <dbReference type="EMBL" id="AEI82353.1"/>
    </source>
</evidence>
<dbReference type="GeneID" id="34312344"/>
<dbReference type="AlphaFoldDB" id="F8GUE9"/>
<evidence type="ECO:0000256" key="1">
    <source>
        <dbReference type="ARBA" id="ARBA00006484"/>
    </source>
</evidence>
<dbReference type="InterPro" id="IPR036291">
    <property type="entry name" value="NAD(P)-bd_dom_sf"/>
</dbReference>
<dbReference type="PROSITE" id="PS00061">
    <property type="entry name" value="ADH_SHORT"/>
    <property type="match status" value="1"/>
</dbReference>
<dbReference type="InterPro" id="IPR020904">
    <property type="entry name" value="Sc_DH/Rdtase_CS"/>
</dbReference>
<dbReference type="PANTHER" id="PTHR42760">
    <property type="entry name" value="SHORT-CHAIN DEHYDROGENASES/REDUCTASES FAMILY MEMBER"/>
    <property type="match status" value="1"/>
</dbReference>
<dbReference type="RefSeq" id="WP_013959385.1">
    <property type="nucleotide sequence ID" value="NC_015727.1"/>
</dbReference>
<dbReference type="CDD" id="cd05233">
    <property type="entry name" value="SDR_c"/>
    <property type="match status" value="1"/>
</dbReference>
<organism evidence="3 4">
    <name type="scientific">Cupriavidus necator (strain ATCC 43291 / DSM 13513 / CCUG 52238 / LMG 8453 / N-1)</name>
    <name type="common">Ralstonia eutropha</name>
    <dbReference type="NCBI Taxonomy" id="1042878"/>
    <lineage>
        <taxon>Bacteria</taxon>
        <taxon>Pseudomonadati</taxon>
        <taxon>Pseudomonadota</taxon>
        <taxon>Betaproteobacteria</taxon>
        <taxon>Burkholderiales</taxon>
        <taxon>Burkholderiaceae</taxon>
        <taxon>Cupriavidus</taxon>
    </lineage>
</organism>
<protein>
    <submittedName>
        <fullName evidence="3">Cyclopentanol dehydrogenase CpnA</fullName>
        <ecNumber evidence="3">1.1.1.163</ecNumber>
    </submittedName>
</protein>
<dbReference type="SUPFAM" id="SSF51735">
    <property type="entry name" value="NAD(P)-binding Rossmann-fold domains"/>
    <property type="match status" value="1"/>
</dbReference>
<dbReference type="HOGENOM" id="CLU_010194_1_0_4"/>